<organism evidence="1 2">
    <name type="scientific">Daedalea quercina L-15889</name>
    <dbReference type="NCBI Taxonomy" id="1314783"/>
    <lineage>
        <taxon>Eukaryota</taxon>
        <taxon>Fungi</taxon>
        <taxon>Dikarya</taxon>
        <taxon>Basidiomycota</taxon>
        <taxon>Agaricomycotina</taxon>
        <taxon>Agaricomycetes</taxon>
        <taxon>Polyporales</taxon>
        <taxon>Fomitopsis</taxon>
    </lineage>
</organism>
<accession>A0A165P782</accession>
<name>A0A165P782_9APHY</name>
<reference evidence="1 2" key="1">
    <citation type="journal article" date="2016" name="Mol. Biol. Evol.">
        <title>Comparative Genomics of Early-Diverging Mushroom-Forming Fungi Provides Insights into the Origins of Lignocellulose Decay Capabilities.</title>
        <authorList>
            <person name="Nagy L.G."/>
            <person name="Riley R."/>
            <person name="Tritt A."/>
            <person name="Adam C."/>
            <person name="Daum C."/>
            <person name="Floudas D."/>
            <person name="Sun H."/>
            <person name="Yadav J.S."/>
            <person name="Pangilinan J."/>
            <person name="Larsson K.H."/>
            <person name="Matsuura K."/>
            <person name="Barry K."/>
            <person name="Labutti K."/>
            <person name="Kuo R."/>
            <person name="Ohm R.A."/>
            <person name="Bhattacharya S.S."/>
            <person name="Shirouzu T."/>
            <person name="Yoshinaga Y."/>
            <person name="Martin F.M."/>
            <person name="Grigoriev I.V."/>
            <person name="Hibbett D.S."/>
        </authorList>
    </citation>
    <scope>NUCLEOTIDE SEQUENCE [LARGE SCALE GENOMIC DNA]</scope>
    <source>
        <strain evidence="1 2">L-15889</strain>
    </source>
</reference>
<dbReference type="OrthoDB" id="5424209at2759"/>
<dbReference type="AlphaFoldDB" id="A0A165P782"/>
<sequence>MKLQSEVSTGFRSKVRLTTFLKLQGIIKYEDLRKPQMLDQDRIVVLKGGNTIGVTIDRATVTMSFVGEHLDGGEICMSIK</sequence>
<gene>
    <name evidence="1" type="ORF">DAEQUDRAFT_374672</name>
</gene>
<evidence type="ECO:0000313" key="2">
    <source>
        <dbReference type="Proteomes" id="UP000076727"/>
    </source>
</evidence>
<keyword evidence="2" id="KW-1185">Reference proteome</keyword>
<protein>
    <submittedName>
        <fullName evidence="1">Uncharacterized protein</fullName>
    </submittedName>
</protein>
<dbReference type="Proteomes" id="UP000076727">
    <property type="component" value="Unassembled WGS sequence"/>
</dbReference>
<evidence type="ECO:0000313" key="1">
    <source>
        <dbReference type="EMBL" id="KZT67852.1"/>
    </source>
</evidence>
<dbReference type="EMBL" id="KV429072">
    <property type="protein sequence ID" value="KZT67852.1"/>
    <property type="molecule type" value="Genomic_DNA"/>
</dbReference>
<proteinExistence type="predicted"/>